<accession>A0AA39J4Z5</accession>
<comment type="caution">
    <text evidence="1">The sequence shown here is derived from an EMBL/GenBank/DDBJ whole genome shotgun (WGS) entry which is preliminary data.</text>
</comment>
<name>A0AA39J4Z5_9AGAR</name>
<keyword evidence="2" id="KW-1185">Reference proteome</keyword>
<proteinExistence type="predicted"/>
<protein>
    <submittedName>
        <fullName evidence="1">Uncharacterized protein</fullName>
    </submittedName>
</protein>
<gene>
    <name evidence="1" type="ORF">EV421DRAFT_1132044</name>
</gene>
<dbReference type="Proteomes" id="UP001175226">
    <property type="component" value="Unassembled WGS sequence"/>
</dbReference>
<organism evidence="1 2">
    <name type="scientific">Armillaria borealis</name>
    <dbReference type="NCBI Taxonomy" id="47425"/>
    <lineage>
        <taxon>Eukaryota</taxon>
        <taxon>Fungi</taxon>
        <taxon>Dikarya</taxon>
        <taxon>Basidiomycota</taxon>
        <taxon>Agaricomycotina</taxon>
        <taxon>Agaricomycetes</taxon>
        <taxon>Agaricomycetidae</taxon>
        <taxon>Agaricales</taxon>
        <taxon>Marasmiineae</taxon>
        <taxon>Physalacriaceae</taxon>
        <taxon>Armillaria</taxon>
    </lineage>
</organism>
<dbReference type="AlphaFoldDB" id="A0AA39J4Z5"/>
<evidence type="ECO:0000313" key="2">
    <source>
        <dbReference type="Proteomes" id="UP001175226"/>
    </source>
</evidence>
<sequence>MLARNSRLKIADVVEVSGVPYIENVSSVAVLVLLVESRGRIKRMYRSSVRESQTRFLSSTVSFLCKGNGELCIVWIFVEKWKYGARYLRAVESRLVVWLPVITHSRRNVFSPPFFLPTPTLKISLRPSNHLPRIDDAWFAIICLVHTSPSAVRELPRSTRLAVVPSDISGNRVVYDRRAKRRPRFSVG</sequence>
<dbReference type="EMBL" id="JAUEPT010000056">
    <property type="protein sequence ID" value="KAK0436252.1"/>
    <property type="molecule type" value="Genomic_DNA"/>
</dbReference>
<evidence type="ECO:0000313" key="1">
    <source>
        <dbReference type="EMBL" id="KAK0436252.1"/>
    </source>
</evidence>
<reference evidence="1" key="1">
    <citation type="submission" date="2023-06" db="EMBL/GenBank/DDBJ databases">
        <authorList>
            <consortium name="Lawrence Berkeley National Laboratory"/>
            <person name="Ahrendt S."/>
            <person name="Sahu N."/>
            <person name="Indic B."/>
            <person name="Wong-Bajracharya J."/>
            <person name="Merenyi Z."/>
            <person name="Ke H.-M."/>
            <person name="Monk M."/>
            <person name="Kocsube S."/>
            <person name="Drula E."/>
            <person name="Lipzen A."/>
            <person name="Balint B."/>
            <person name="Henrissat B."/>
            <person name="Andreopoulos B."/>
            <person name="Martin F.M."/>
            <person name="Harder C.B."/>
            <person name="Rigling D."/>
            <person name="Ford K.L."/>
            <person name="Foster G.D."/>
            <person name="Pangilinan J."/>
            <person name="Papanicolaou A."/>
            <person name="Barry K."/>
            <person name="LaButti K."/>
            <person name="Viragh M."/>
            <person name="Koriabine M."/>
            <person name="Yan M."/>
            <person name="Riley R."/>
            <person name="Champramary S."/>
            <person name="Plett K.L."/>
            <person name="Tsai I.J."/>
            <person name="Slot J."/>
            <person name="Sipos G."/>
            <person name="Plett J."/>
            <person name="Nagy L.G."/>
            <person name="Grigoriev I.V."/>
        </authorList>
    </citation>
    <scope>NUCLEOTIDE SEQUENCE</scope>
    <source>
        <strain evidence="1">FPL87.14</strain>
    </source>
</reference>